<gene>
    <name evidence="1" type="ORF">RF11_10094</name>
</gene>
<proteinExistence type="predicted"/>
<accession>A0A0C2MJL5</accession>
<keyword evidence="2" id="KW-1185">Reference proteome</keyword>
<name>A0A0C2MJL5_THEKT</name>
<protein>
    <submittedName>
        <fullName evidence="1">Uncharacterized protein</fullName>
    </submittedName>
</protein>
<comment type="caution">
    <text evidence="1">The sequence shown here is derived from an EMBL/GenBank/DDBJ whole genome shotgun (WGS) entry which is preliminary data.</text>
</comment>
<dbReference type="AlphaFoldDB" id="A0A0C2MJL5"/>
<sequence length="132" mass="15346">MLSPPFNYSNVVNQNYDHVSIFVVGIHPVYQRKLVFQCISGPFNSILPVPVKRKPEKGKYQEYLLGKMYQSKMDDDIYIFFRILIQVLAIKDEVGVPTLCSSLAMRETDVPLKNGWCFRRRKIHEGNLRVIP</sequence>
<dbReference type="EMBL" id="JWZT01005236">
    <property type="protein sequence ID" value="KII61826.1"/>
    <property type="molecule type" value="Genomic_DNA"/>
</dbReference>
<organism evidence="1 2">
    <name type="scientific">Thelohanellus kitauei</name>
    <name type="common">Myxosporean</name>
    <dbReference type="NCBI Taxonomy" id="669202"/>
    <lineage>
        <taxon>Eukaryota</taxon>
        <taxon>Metazoa</taxon>
        <taxon>Cnidaria</taxon>
        <taxon>Myxozoa</taxon>
        <taxon>Myxosporea</taxon>
        <taxon>Bivalvulida</taxon>
        <taxon>Platysporina</taxon>
        <taxon>Myxobolidae</taxon>
        <taxon>Thelohanellus</taxon>
    </lineage>
</organism>
<evidence type="ECO:0000313" key="1">
    <source>
        <dbReference type="EMBL" id="KII61826.1"/>
    </source>
</evidence>
<evidence type="ECO:0000313" key="2">
    <source>
        <dbReference type="Proteomes" id="UP000031668"/>
    </source>
</evidence>
<dbReference type="Proteomes" id="UP000031668">
    <property type="component" value="Unassembled WGS sequence"/>
</dbReference>
<reference evidence="1 2" key="1">
    <citation type="journal article" date="2014" name="Genome Biol. Evol.">
        <title>The genome of the myxosporean Thelohanellus kitauei shows adaptations to nutrient acquisition within its fish host.</title>
        <authorList>
            <person name="Yang Y."/>
            <person name="Xiong J."/>
            <person name="Zhou Z."/>
            <person name="Huo F."/>
            <person name="Miao W."/>
            <person name="Ran C."/>
            <person name="Liu Y."/>
            <person name="Zhang J."/>
            <person name="Feng J."/>
            <person name="Wang M."/>
            <person name="Wang M."/>
            <person name="Wang L."/>
            <person name="Yao B."/>
        </authorList>
    </citation>
    <scope>NUCLEOTIDE SEQUENCE [LARGE SCALE GENOMIC DNA]</scope>
    <source>
        <strain evidence="1">Wuqing</strain>
    </source>
</reference>